<sequence length="76" mass="8098">VTLVELSRPSSSLFGLLSGLGNSIVEADTAVKELVEVMASSSGIQARMDGIVFEKLEGASYAGVVFKLIKDYLRSF</sequence>
<evidence type="ECO:0000313" key="2">
    <source>
        <dbReference type="Proteomes" id="UP000594638"/>
    </source>
</evidence>
<dbReference type="Gramene" id="OE9A086582T1">
    <property type="protein sequence ID" value="OE9A086582C1"/>
    <property type="gene ID" value="OE9A086582"/>
</dbReference>
<dbReference type="OrthoDB" id="45421at2759"/>
<protein>
    <submittedName>
        <fullName evidence="1">Serine protease SPPA, chloroplastic-like</fullName>
    </submittedName>
</protein>
<dbReference type="GO" id="GO:0008233">
    <property type="term" value="F:peptidase activity"/>
    <property type="evidence" value="ECO:0007669"/>
    <property type="project" value="UniProtKB-KW"/>
</dbReference>
<gene>
    <name evidence="1" type="ORF">OLEA9_A086582</name>
</gene>
<feature type="non-terminal residue" evidence="1">
    <location>
        <position position="1"/>
    </location>
</feature>
<dbReference type="EMBL" id="CACTIH010005915">
    <property type="protein sequence ID" value="CAA3003087.1"/>
    <property type="molecule type" value="Genomic_DNA"/>
</dbReference>
<organism evidence="1 2">
    <name type="scientific">Olea europaea subsp. europaea</name>
    <dbReference type="NCBI Taxonomy" id="158383"/>
    <lineage>
        <taxon>Eukaryota</taxon>
        <taxon>Viridiplantae</taxon>
        <taxon>Streptophyta</taxon>
        <taxon>Embryophyta</taxon>
        <taxon>Tracheophyta</taxon>
        <taxon>Spermatophyta</taxon>
        <taxon>Magnoliopsida</taxon>
        <taxon>eudicotyledons</taxon>
        <taxon>Gunneridae</taxon>
        <taxon>Pentapetalae</taxon>
        <taxon>asterids</taxon>
        <taxon>lamiids</taxon>
        <taxon>Lamiales</taxon>
        <taxon>Oleaceae</taxon>
        <taxon>Oleeae</taxon>
        <taxon>Olea</taxon>
    </lineage>
</organism>
<dbReference type="GO" id="GO:0006508">
    <property type="term" value="P:proteolysis"/>
    <property type="evidence" value="ECO:0007669"/>
    <property type="project" value="UniProtKB-KW"/>
</dbReference>
<dbReference type="AlphaFoldDB" id="A0A8S0TFS2"/>
<dbReference type="Proteomes" id="UP000594638">
    <property type="component" value="Unassembled WGS sequence"/>
</dbReference>
<proteinExistence type="predicted"/>
<name>A0A8S0TFS2_OLEEU</name>
<comment type="caution">
    <text evidence="1">The sequence shown here is derived from an EMBL/GenBank/DDBJ whole genome shotgun (WGS) entry which is preliminary data.</text>
</comment>
<keyword evidence="1" id="KW-0378">Hydrolase</keyword>
<evidence type="ECO:0000313" key="1">
    <source>
        <dbReference type="EMBL" id="CAA3003087.1"/>
    </source>
</evidence>
<accession>A0A8S0TFS2</accession>
<keyword evidence="1" id="KW-0645">Protease</keyword>
<keyword evidence="2" id="KW-1185">Reference proteome</keyword>
<reference evidence="1 2" key="1">
    <citation type="submission" date="2019-12" db="EMBL/GenBank/DDBJ databases">
        <authorList>
            <person name="Alioto T."/>
            <person name="Alioto T."/>
            <person name="Gomez Garrido J."/>
        </authorList>
    </citation>
    <scope>NUCLEOTIDE SEQUENCE [LARGE SCALE GENOMIC DNA]</scope>
</reference>